<reference evidence="1 2" key="2">
    <citation type="submission" date="2008-10" db="EMBL/GenBank/DDBJ databases">
        <authorList>
            <person name="Fulton L."/>
            <person name="Clifton S."/>
            <person name="Fulton B."/>
            <person name="Xu J."/>
            <person name="Minx P."/>
            <person name="Pepin K.H."/>
            <person name="Johnson M."/>
            <person name="Thiruvilangam P."/>
            <person name="Bhonagiri V."/>
            <person name="Nash W.E."/>
            <person name="Mardis E.R."/>
            <person name="Wilson R.K."/>
        </authorList>
    </citation>
    <scope>NUCLEOTIDE SEQUENCE [LARGE SCALE GENOMIC DNA]</scope>
    <source>
        <strain evidence="1 2">DSM 13279</strain>
    </source>
</reference>
<dbReference type="AlphaFoldDB" id="B6G7G7"/>
<keyword evidence="2" id="KW-1185">Reference proteome</keyword>
<evidence type="ECO:0000313" key="2">
    <source>
        <dbReference type="Proteomes" id="UP000003560"/>
    </source>
</evidence>
<sequence length="43" mass="4666">MCAFPTFEVVQTLEKPTLGAAWRSPAVRGGPRWCRTAIIGGYA</sequence>
<gene>
    <name evidence="1" type="ORF">COLSTE_00006</name>
</gene>
<protein>
    <submittedName>
        <fullName evidence="1">Uncharacterized protein</fullName>
    </submittedName>
</protein>
<accession>B6G7G7</accession>
<name>B6G7G7_9ACTN</name>
<dbReference type="EMBL" id="ABXJ01000001">
    <property type="protein sequence ID" value="EEA91777.1"/>
    <property type="molecule type" value="Genomic_DNA"/>
</dbReference>
<reference evidence="1 2" key="1">
    <citation type="submission" date="2008-10" db="EMBL/GenBank/DDBJ databases">
        <title>Draft genome sequence of Collinsella stercoris (DSM 13279).</title>
        <authorList>
            <person name="Sudarsanam P."/>
            <person name="Ley R."/>
            <person name="Guruge J."/>
            <person name="Turnbaugh P.J."/>
            <person name="Mahowald M."/>
            <person name="Liep D."/>
            <person name="Gordon J."/>
        </authorList>
    </citation>
    <scope>NUCLEOTIDE SEQUENCE [LARGE SCALE GENOMIC DNA]</scope>
    <source>
        <strain evidence="1 2">DSM 13279</strain>
    </source>
</reference>
<dbReference type="STRING" id="445975.COLSTE_00006"/>
<dbReference type="Proteomes" id="UP000003560">
    <property type="component" value="Unassembled WGS sequence"/>
</dbReference>
<comment type="caution">
    <text evidence="1">The sequence shown here is derived from an EMBL/GenBank/DDBJ whole genome shotgun (WGS) entry which is preliminary data.</text>
</comment>
<dbReference type="HOGENOM" id="CLU_3232222_0_0_11"/>
<proteinExistence type="predicted"/>
<evidence type="ECO:0000313" key="1">
    <source>
        <dbReference type="EMBL" id="EEA91777.1"/>
    </source>
</evidence>
<organism evidence="1 2">
    <name type="scientific">Collinsella stercoris DSM 13279</name>
    <dbReference type="NCBI Taxonomy" id="445975"/>
    <lineage>
        <taxon>Bacteria</taxon>
        <taxon>Bacillati</taxon>
        <taxon>Actinomycetota</taxon>
        <taxon>Coriobacteriia</taxon>
        <taxon>Coriobacteriales</taxon>
        <taxon>Coriobacteriaceae</taxon>
        <taxon>Collinsella</taxon>
    </lineage>
</organism>